<reference evidence="3 4" key="1">
    <citation type="submission" date="2018-06" db="EMBL/GenBank/DDBJ databases">
        <authorList>
            <consortium name="Pathogen Informatics"/>
            <person name="Doyle S."/>
        </authorList>
    </citation>
    <scope>NUCLEOTIDE SEQUENCE [LARGE SCALE GENOMIC DNA]</scope>
    <source>
        <strain evidence="3 4">NCTC8500</strain>
    </source>
</reference>
<evidence type="ECO:0000256" key="1">
    <source>
        <dbReference type="ARBA" id="ARBA00022448"/>
    </source>
</evidence>
<dbReference type="InterPro" id="IPR050093">
    <property type="entry name" value="ABC_SmlMolc_Importer"/>
</dbReference>
<dbReference type="PANTHER" id="PTHR42781:SF4">
    <property type="entry name" value="SPERMIDINE_PUTRESCINE IMPORT ATP-BINDING PROTEIN POTA"/>
    <property type="match status" value="1"/>
</dbReference>
<evidence type="ECO:0000259" key="2">
    <source>
        <dbReference type="Pfam" id="PF00005"/>
    </source>
</evidence>
<accession>A0A377DT24</accession>
<keyword evidence="3" id="KW-0067">ATP-binding</keyword>
<evidence type="ECO:0000313" key="4">
    <source>
        <dbReference type="Proteomes" id="UP000254429"/>
    </source>
</evidence>
<keyword evidence="3" id="KW-0547">Nucleotide-binding</keyword>
<dbReference type="InterPro" id="IPR003439">
    <property type="entry name" value="ABC_transporter-like_ATP-bd"/>
</dbReference>
<dbReference type="GO" id="GO:0005524">
    <property type="term" value="F:ATP binding"/>
    <property type="evidence" value="ECO:0007669"/>
    <property type="project" value="UniProtKB-KW"/>
</dbReference>
<evidence type="ECO:0000313" key="3">
    <source>
        <dbReference type="EMBL" id="STM38730.1"/>
    </source>
</evidence>
<dbReference type="AlphaFoldDB" id="A0A377DT24"/>
<feature type="domain" description="ABC transporter" evidence="2">
    <location>
        <begin position="18"/>
        <end position="125"/>
    </location>
</feature>
<dbReference type="PANTHER" id="PTHR42781">
    <property type="entry name" value="SPERMIDINE/PUTRESCINE IMPORT ATP-BINDING PROTEIN POTA"/>
    <property type="match status" value="1"/>
</dbReference>
<organism evidence="3 4">
    <name type="scientific">Escherichia coli</name>
    <dbReference type="NCBI Taxonomy" id="562"/>
    <lineage>
        <taxon>Bacteria</taxon>
        <taxon>Pseudomonadati</taxon>
        <taxon>Pseudomonadota</taxon>
        <taxon>Gammaproteobacteria</taxon>
        <taxon>Enterobacterales</taxon>
        <taxon>Enterobacteriaceae</taxon>
        <taxon>Escherichia</taxon>
    </lineage>
</organism>
<dbReference type="EMBL" id="UGFG01000001">
    <property type="protein sequence ID" value="STM38730.1"/>
    <property type="molecule type" value="Genomic_DNA"/>
</dbReference>
<dbReference type="SUPFAM" id="SSF52540">
    <property type="entry name" value="P-loop containing nucleoside triphosphate hydrolases"/>
    <property type="match status" value="1"/>
</dbReference>
<dbReference type="InterPro" id="IPR027417">
    <property type="entry name" value="P-loop_NTPase"/>
</dbReference>
<sequence>MLCVKNVFATFTRKPLADNVNFTVDKGDIVTLMGPSGCGKSTLFSWMIGALAEQFSCTGELWLNEQRIDILPTAQRQIGILFQDALLFDQFSVGQNLLLALPATLKGNARRNAVNDALERSGLEGAFPSGSCHFVWRSASARCSTTRPSRPTKSVTPG</sequence>
<name>A0A377DT24_ECOLX</name>
<gene>
    <name evidence="3" type="primary">ynjD</name>
    <name evidence="3" type="ORF">NCTC8500_02515</name>
</gene>
<dbReference type="Gene3D" id="3.40.50.300">
    <property type="entry name" value="P-loop containing nucleotide triphosphate hydrolases"/>
    <property type="match status" value="1"/>
</dbReference>
<dbReference type="Pfam" id="PF00005">
    <property type="entry name" value="ABC_tran"/>
    <property type="match status" value="1"/>
</dbReference>
<protein>
    <submittedName>
        <fullName evidence="3">ABC transporter ATP-binding protein</fullName>
    </submittedName>
</protein>
<keyword evidence="1" id="KW-0813">Transport</keyword>
<dbReference type="Proteomes" id="UP000254429">
    <property type="component" value="Unassembled WGS sequence"/>
</dbReference>
<proteinExistence type="predicted"/>
<dbReference type="GO" id="GO:0016887">
    <property type="term" value="F:ATP hydrolysis activity"/>
    <property type="evidence" value="ECO:0007669"/>
    <property type="project" value="InterPro"/>
</dbReference>